<dbReference type="EMBL" id="LDZY01000013">
    <property type="protein sequence ID" value="KLU64601.1"/>
    <property type="molecule type" value="Genomic_DNA"/>
</dbReference>
<evidence type="ECO:0000313" key="2">
    <source>
        <dbReference type="Proteomes" id="UP000036356"/>
    </source>
</evidence>
<dbReference type="Proteomes" id="UP000036356">
    <property type="component" value="Unassembled WGS sequence"/>
</dbReference>
<dbReference type="STRING" id="476652.DEAC_c35480"/>
<dbReference type="RefSeq" id="WP_172408182.1">
    <property type="nucleotide sequence ID" value="NZ_LDZY01000013.1"/>
</dbReference>
<comment type="caution">
    <text evidence="1">The sequence shown here is derived from an EMBL/GenBank/DDBJ whole genome shotgun (WGS) entry which is preliminary data.</text>
</comment>
<name>A0A0J1IIP3_9FIRM</name>
<accession>A0A0J1IIP3</accession>
<gene>
    <name evidence="1" type="ORF">DEAC_c35480</name>
</gene>
<dbReference type="AlphaFoldDB" id="A0A0J1IIP3"/>
<keyword evidence="2" id="KW-1185">Reference proteome</keyword>
<proteinExistence type="predicted"/>
<organism evidence="1 2">
    <name type="scientific">Desulfosporosinus acididurans</name>
    <dbReference type="NCBI Taxonomy" id="476652"/>
    <lineage>
        <taxon>Bacteria</taxon>
        <taxon>Bacillati</taxon>
        <taxon>Bacillota</taxon>
        <taxon>Clostridia</taxon>
        <taxon>Eubacteriales</taxon>
        <taxon>Desulfitobacteriaceae</taxon>
        <taxon>Desulfosporosinus</taxon>
    </lineage>
</organism>
<reference evidence="1 2" key="1">
    <citation type="submission" date="2015-06" db="EMBL/GenBank/DDBJ databases">
        <title>Draft genome of the moderately acidophilic sulfate reducer Candidatus Desulfosporosinus acididurans strain M1.</title>
        <authorList>
            <person name="Poehlein A."/>
            <person name="Petzsch P."/>
            <person name="Johnson B.D."/>
            <person name="Schloemann M."/>
            <person name="Daniel R."/>
            <person name="Muehling M."/>
        </authorList>
    </citation>
    <scope>NUCLEOTIDE SEQUENCE [LARGE SCALE GENOMIC DNA]</scope>
    <source>
        <strain evidence="1 2">M1</strain>
    </source>
</reference>
<protein>
    <submittedName>
        <fullName evidence="1">Uncharacterized protein</fullName>
    </submittedName>
</protein>
<dbReference type="PATRIC" id="fig|476652.3.peg.3742"/>
<sequence>MNVKIFTSPDPRILEKEINQWLEDNSWVKVVNIAQSTGSTTVISIWYNEPNVPILG</sequence>
<evidence type="ECO:0000313" key="1">
    <source>
        <dbReference type="EMBL" id="KLU64601.1"/>
    </source>
</evidence>